<evidence type="ECO:0000313" key="2">
    <source>
        <dbReference type="EMBL" id="LAA08805.1"/>
    </source>
</evidence>
<proteinExistence type="evidence at transcript level"/>
<protein>
    <submittedName>
        <fullName evidence="2">Uncharacterized protein</fullName>
    </submittedName>
</protein>
<sequence length="184" mass="20858">MADRHVTIPLMVRSENIQFVEDDLETISDNEPSTDISNNPSGATDFHIYHEISCNKNSRVDYLEIPKISRSRSTESSAGESSGGGSPMLERKNSNRRNISHDYEKLSTTSIASKKSHPIQRKESKIFRRITNAGFEKRESKSEDEENVLEVLRQIVRKCTTVDPFKRPSSKDVLDLVANMNDKS</sequence>
<dbReference type="OrthoDB" id="6432758at2759"/>
<feature type="compositionally biased region" description="Basic and acidic residues" evidence="1">
    <location>
        <begin position="89"/>
        <end position="105"/>
    </location>
</feature>
<accession>A0A2L2YN66</accession>
<evidence type="ECO:0000256" key="1">
    <source>
        <dbReference type="SAM" id="MobiDB-lite"/>
    </source>
</evidence>
<organism evidence="2">
    <name type="scientific">Parasteatoda tepidariorum</name>
    <name type="common">Common house spider</name>
    <name type="synonym">Achaearanea tepidariorum</name>
    <dbReference type="NCBI Taxonomy" id="114398"/>
    <lineage>
        <taxon>Eukaryota</taxon>
        <taxon>Metazoa</taxon>
        <taxon>Ecdysozoa</taxon>
        <taxon>Arthropoda</taxon>
        <taxon>Chelicerata</taxon>
        <taxon>Arachnida</taxon>
        <taxon>Araneae</taxon>
        <taxon>Araneomorphae</taxon>
        <taxon>Entelegynae</taxon>
        <taxon>Araneoidea</taxon>
        <taxon>Theridiidae</taxon>
        <taxon>Parasteatoda</taxon>
    </lineage>
</organism>
<dbReference type="EMBL" id="IAAA01029859">
    <property type="protein sequence ID" value="LAA08805.1"/>
    <property type="molecule type" value="mRNA"/>
</dbReference>
<reference evidence="2" key="1">
    <citation type="journal article" date="2016" name="Mol. Ecol. Resour.">
        <title>Evaluation of the impact of RNA preservation methods of spiders for de novo transcriptome assembly.</title>
        <authorList>
            <person name="Kono N."/>
            <person name="Nakamura H."/>
            <person name="Ito Y."/>
            <person name="Tomita M."/>
            <person name="Arakawa K."/>
        </authorList>
    </citation>
    <scope>NUCLEOTIDE SEQUENCE</scope>
    <source>
        <tissue evidence="2">Whole body</tissue>
    </source>
</reference>
<name>A0A2L2YN66_PARTP</name>
<feature type="region of interest" description="Disordered" evidence="1">
    <location>
        <begin position="69"/>
        <end position="125"/>
    </location>
</feature>
<dbReference type="AlphaFoldDB" id="A0A2L2YN66"/>